<dbReference type="EMBL" id="PTIY01000005">
    <property type="protein sequence ID" value="PPK72099.1"/>
    <property type="molecule type" value="Genomic_DNA"/>
</dbReference>
<dbReference type="Proteomes" id="UP000238071">
    <property type="component" value="Unassembled WGS sequence"/>
</dbReference>
<keyword evidence="2" id="KW-1185">Reference proteome</keyword>
<name>A0A2S6H3M8_9GAMM</name>
<dbReference type="AlphaFoldDB" id="A0A2S6H3M8"/>
<gene>
    <name evidence="1" type="ORF">B0F88_105211</name>
</gene>
<accession>A0A2S6H3M8</accession>
<protein>
    <submittedName>
        <fullName evidence="1">Uncharacterized protein</fullName>
    </submittedName>
</protein>
<evidence type="ECO:0000313" key="1">
    <source>
        <dbReference type="EMBL" id="PPK72099.1"/>
    </source>
</evidence>
<reference evidence="1 2" key="1">
    <citation type="submission" date="2018-02" db="EMBL/GenBank/DDBJ databases">
        <title>Subsurface microbial communities from deep shales in Ohio and West Virginia, USA.</title>
        <authorList>
            <person name="Wrighton K."/>
        </authorList>
    </citation>
    <scope>NUCLEOTIDE SEQUENCE [LARGE SCALE GENOMIC DNA]</scope>
    <source>
        <strain evidence="1 2">OWC-G53F</strain>
    </source>
</reference>
<organism evidence="1 2">
    <name type="scientific">Methylobacter tundripaludum</name>
    <dbReference type="NCBI Taxonomy" id="173365"/>
    <lineage>
        <taxon>Bacteria</taxon>
        <taxon>Pseudomonadati</taxon>
        <taxon>Pseudomonadota</taxon>
        <taxon>Gammaproteobacteria</taxon>
        <taxon>Methylococcales</taxon>
        <taxon>Methylococcaceae</taxon>
        <taxon>Methylobacter</taxon>
    </lineage>
</organism>
<sequence length="52" mass="5889">MSIERGFDGFHKRDGVCNPVPNVFVALELSGYIDSRKMFRTGQHAPSGLRFF</sequence>
<proteinExistence type="predicted"/>
<comment type="caution">
    <text evidence="1">The sequence shown here is derived from an EMBL/GenBank/DDBJ whole genome shotgun (WGS) entry which is preliminary data.</text>
</comment>
<evidence type="ECO:0000313" key="2">
    <source>
        <dbReference type="Proteomes" id="UP000238071"/>
    </source>
</evidence>